<dbReference type="EMBL" id="BAAAUV010000003">
    <property type="protein sequence ID" value="GAA3200194.1"/>
    <property type="molecule type" value="Genomic_DNA"/>
</dbReference>
<organism evidence="2 3">
    <name type="scientific">Actinocorallia longicatena</name>
    <dbReference type="NCBI Taxonomy" id="111803"/>
    <lineage>
        <taxon>Bacteria</taxon>
        <taxon>Bacillati</taxon>
        <taxon>Actinomycetota</taxon>
        <taxon>Actinomycetes</taxon>
        <taxon>Streptosporangiales</taxon>
        <taxon>Thermomonosporaceae</taxon>
        <taxon>Actinocorallia</taxon>
    </lineage>
</organism>
<dbReference type="Proteomes" id="UP001501237">
    <property type="component" value="Unassembled WGS sequence"/>
</dbReference>
<feature type="transmembrane region" description="Helical" evidence="1">
    <location>
        <begin position="78"/>
        <end position="95"/>
    </location>
</feature>
<sequence>MSLPSPLRARGDDDPTKVSFFELFFDLVFVFAVTQLSHRLLSHLTVAGALQTGLLLLAVWWCWMYTTWTTNWFDPDHPVFRMVLVGVMLAGLLMASSVPEAFEGRGLWFAAGYTAVQVGRTLYVVWSTRGTQLGPNFRRILVWIAAACALWLAGGLAGGTALIVLWILASVVDLAGPPTGYAVPGLGRSSTEDWSSIDGGHMAERCQLFTIIALGESVLVTGVTYASAAETGPAATVAFGLAFLGSVALWWIYFDQTAEASAEAIASSDDPGRIGRSAYTYEHIPMVAGIIVGAVGDELIIAHPTGHTTAGTAAVVIGGAALFLSGHLLFKRTVFGQWSSPRLVALGSLALLAVAYPLLSPVLLGVAVLLVLVMVASWDAVLVRSRANAEAATVTSAQTA</sequence>
<keyword evidence="1" id="KW-1133">Transmembrane helix</keyword>
<feature type="transmembrane region" description="Helical" evidence="1">
    <location>
        <begin position="208"/>
        <end position="228"/>
    </location>
</feature>
<dbReference type="InterPro" id="IPR010640">
    <property type="entry name" value="Low_temperature_requirement_A"/>
</dbReference>
<name>A0ABP6Q284_9ACTN</name>
<evidence type="ECO:0000313" key="2">
    <source>
        <dbReference type="EMBL" id="GAA3200194.1"/>
    </source>
</evidence>
<feature type="transmembrane region" description="Helical" evidence="1">
    <location>
        <begin position="234"/>
        <end position="254"/>
    </location>
</feature>
<reference evidence="3" key="1">
    <citation type="journal article" date="2019" name="Int. J. Syst. Evol. Microbiol.">
        <title>The Global Catalogue of Microorganisms (GCM) 10K type strain sequencing project: providing services to taxonomists for standard genome sequencing and annotation.</title>
        <authorList>
            <consortium name="The Broad Institute Genomics Platform"/>
            <consortium name="The Broad Institute Genome Sequencing Center for Infectious Disease"/>
            <person name="Wu L."/>
            <person name="Ma J."/>
        </authorList>
    </citation>
    <scope>NUCLEOTIDE SEQUENCE [LARGE SCALE GENOMIC DNA]</scope>
    <source>
        <strain evidence="3">JCM 9377</strain>
    </source>
</reference>
<dbReference type="PANTHER" id="PTHR36840">
    <property type="entry name" value="BLL5714 PROTEIN"/>
    <property type="match status" value="1"/>
</dbReference>
<proteinExistence type="predicted"/>
<keyword evidence="1" id="KW-0812">Transmembrane</keyword>
<feature type="transmembrane region" description="Helical" evidence="1">
    <location>
        <begin position="107"/>
        <end position="128"/>
    </location>
</feature>
<feature type="transmembrane region" description="Helical" evidence="1">
    <location>
        <begin position="44"/>
        <end position="66"/>
    </location>
</feature>
<evidence type="ECO:0000256" key="1">
    <source>
        <dbReference type="SAM" id="Phobius"/>
    </source>
</evidence>
<evidence type="ECO:0000313" key="3">
    <source>
        <dbReference type="Proteomes" id="UP001501237"/>
    </source>
</evidence>
<feature type="transmembrane region" description="Helical" evidence="1">
    <location>
        <begin position="309"/>
        <end position="330"/>
    </location>
</feature>
<feature type="transmembrane region" description="Helical" evidence="1">
    <location>
        <begin position="342"/>
        <end position="359"/>
    </location>
</feature>
<keyword evidence="1" id="KW-0472">Membrane</keyword>
<protein>
    <submittedName>
        <fullName evidence="2">Low temperature requirement protein A</fullName>
    </submittedName>
</protein>
<accession>A0ABP6Q284</accession>
<dbReference type="Pfam" id="PF06772">
    <property type="entry name" value="LtrA"/>
    <property type="match status" value="1"/>
</dbReference>
<feature type="transmembrane region" description="Helical" evidence="1">
    <location>
        <begin position="20"/>
        <end position="37"/>
    </location>
</feature>
<comment type="caution">
    <text evidence="2">The sequence shown here is derived from an EMBL/GenBank/DDBJ whole genome shotgun (WGS) entry which is preliminary data.</text>
</comment>
<dbReference type="RefSeq" id="WP_344823194.1">
    <property type="nucleotide sequence ID" value="NZ_BAAAUV010000003.1"/>
</dbReference>
<feature type="transmembrane region" description="Helical" evidence="1">
    <location>
        <begin position="283"/>
        <end position="303"/>
    </location>
</feature>
<keyword evidence="3" id="KW-1185">Reference proteome</keyword>
<feature type="transmembrane region" description="Helical" evidence="1">
    <location>
        <begin position="140"/>
        <end position="168"/>
    </location>
</feature>
<dbReference type="PANTHER" id="PTHR36840:SF1">
    <property type="entry name" value="BLL5714 PROTEIN"/>
    <property type="match status" value="1"/>
</dbReference>
<gene>
    <name evidence="2" type="ORF">GCM10010468_12730</name>
</gene>